<dbReference type="InterPro" id="IPR010852">
    <property type="entry name" value="ABATE"/>
</dbReference>
<keyword evidence="4" id="KW-1185">Reference proteome</keyword>
<dbReference type="EMBL" id="JBITMB010000002">
    <property type="protein sequence ID" value="MFI7439716.1"/>
    <property type="molecule type" value="Genomic_DNA"/>
</dbReference>
<organism evidence="3 4">
    <name type="scientific">Nonomuraea indica</name>
    <dbReference type="NCBI Taxonomy" id="1581193"/>
    <lineage>
        <taxon>Bacteria</taxon>
        <taxon>Bacillati</taxon>
        <taxon>Actinomycetota</taxon>
        <taxon>Actinomycetes</taxon>
        <taxon>Streptosporangiales</taxon>
        <taxon>Streptosporangiaceae</taxon>
        <taxon>Nonomuraea</taxon>
    </lineage>
</organism>
<feature type="compositionally biased region" description="Pro residues" evidence="1">
    <location>
        <begin position="130"/>
        <end position="140"/>
    </location>
</feature>
<evidence type="ECO:0000313" key="3">
    <source>
        <dbReference type="EMBL" id="MFI7439716.1"/>
    </source>
</evidence>
<dbReference type="InterPro" id="IPR023286">
    <property type="entry name" value="ABATE_dom_sf"/>
</dbReference>
<accession>A0ABW7ZYV2</accession>
<dbReference type="InterPro" id="IPR021005">
    <property type="entry name" value="Znf_CGNR"/>
</dbReference>
<name>A0ABW7ZYV2_9ACTN</name>
<gene>
    <name evidence="3" type="ORF">ACIBP5_07130</name>
</gene>
<dbReference type="Pfam" id="PF07336">
    <property type="entry name" value="ABATE"/>
    <property type="match status" value="2"/>
</dbReference>
<feature type="compositionally biased region" description="Pro residues" evidence="1">
    <location>
        <begin position="77"/>
        <end position="100"/>
    </location>
</feature>
<reference evidence="3 4" key="1">
    <citation type="submission" date="2024-10" db="EMBL/GenBank/DDBJ databases">
        <title>The Natural Products Discovery Center: Release of the First 8490 Sequenced Strains for Exploring Actinobacteria Biosynthetic Diversity.</title>
        <authorList>
            <person name="Kalkreuter E."/>
            <person name="Kautsar S.A."/>
            <person name="Yang D."/>
            <person name="Bader C.D."/>
            <person name="Teijaro C.N."/>
            <person name="Fluegel L."/>
            <person name="Davis C.M."/>
            <person name="Simpson J.R."/>
            <person name="Lauterbach L."/>
            <person name="Steele A.D."/>
            <person name="Gui C."/>
            <person name="Meng S."/>
            <person name="Li G."/>
            <person name="Viehrig K."/>
            <person name="Ye F."/>
            <person name="Su P."/>
            <person name="Kiefer A.F."/>
            <person name="Nichols A."/>
            <person name="Cepeda A.J."/>
            <person name="Yan W."/>
            <person name="Fan B."/>
            <person name="Jiang Y."/>
            <person name="Adhikari A."/>
            <person name="Zheng C.-J."/>
            <person name="Schuster L."/>
            <person name="Cowan T.M."/>
            <person name="Smanski M.J."/>
            <person name="Chevrette M.G."/>
            <person name="De Carvalho L.P.S."/>
            <person name="Shen B."/>
        </authorList>
    </citation>
    <scope>NUCLEOTIDE SEQUENCE [LARGE SCALE GENOMIC DNA]</scope>
    <source>
        <strain evidence="3 4">NPDC049503</strain>
    </source>
</reference>
<dbReference type="PANTHER" id="PTHR35525:SF3">
    <property type="entry name" value="BLL6575 PROTEIN"/>
    <property type="match status" value="1"/>
</dbReference>
<dbReference type="PANTHER" id="PTHR35525">
    <property type="entry name" value="BLL6575 PROTEIN"/>
    <property type="match status" value="1"/>
</dbReference>
<comment type="caution">
    <text evidence="3">The sequence shown here is derived from an EMBL/GenBank/DDBJ whole genome shotgun (WGS) entry which is preliminary data.</text>
</comment>
<evidence type="ECO:0000256" key="1">
    <source>
        <dbReference type="SAM" id="MobiDB-lite"/>
    </source>
</evidence>
<feature type="region of interest" description="Disordered" evidence="1">
    <location>
        <begin position="72"/>
        <end position="148"/>
    </location>
</feature>
<evidence type="ECO:0000313" key="4">
    <source>
        <dbReference type="Proteomes" id="UP001612928"/>
    </source>
</evidence>
<dbReference type="SUPFAM" id="SSF160904">
    <property type="entry name" value="Jann2411-like"/>
    <property type="match status" value="2"/>
</dbReference>
<feature type="domain" description="Zinc finger CGNR" evidence="2">
    <location>
        <begin position="198"/>
        <end position="240"/>
    </location>
</feature>
<dbReference type="Proteomes" id="UP001612928">
    <property type="component" value="Unassembled WGS sequence"/>
</dbReference>
<dbReference type="Pfam" id="PF11706">
    <property type="entry name" value="zf-CGNR"/>
    <property type="match status" value="1"/>
</dbReference>
<dbReference type="RefSeq" id="WP_397019377.1">
    <property type="nucleotide sequence ID" value="NZ_JBITMB010000002.1"/>
</dbReference>
<dbReference type="Gene3D" id="1.10.3300.10">
    <property type="entry name" value="Jann2411-like domain"/>
    <property type="match status" value="2"/>
</dbReference>
<evidence type="ECO:0000259" key="2">
    <source>
        <dbReference type="Pfam" id="PF11706"/>
    </source>
</evidence>
<protein>
    <submittedName>
        <fullName evidence="3">CGNR zinc finger domain-containing protein</fullName>
    </submittedName>
</protein>
<feature type="compositionally biased region" description="Pro residues" evidence="1">
    <location>
        <begin position="111"/>
        <end position="121"/>
    </location>
</feature>
<proteinExistence type="predicted"/>
<sequence length="243" mass="25739">MFAFVSGNLALDLAGTVQQRRTDRRDLLHEPADLARWLVEAGVLDQPCAVTPAGLTAAKELREAVYRLALTATAPQPTAPRPTAPQPTAPQPTAPEPAAPEPVVSRLAAPQPEPPEPPEPPEAQRQEPVVAPPPGEPPGPGARAGDREVVNRFAAVPPTRVRLDEAGRAERAGDLAAALSTVARQAVELLGGPQAVPIKECGAGTCTRLYVDTSRGRARRWCDMQECGNRAKAAGFRARHRAL</sequence>